<sequence>MSWRLSDFERWRYPEQCSPRPTEYTGKDPFSIFIYLFIYLFAPYLCKRSEACPGGRPDNRQLVNNKLVIRLAVKKFD</sequence>
<feature type="transmembrane region" description="Helical" evidence="1">
    <location>
        <begin position="29"/>
        <end position="46"/>
    </location>
</feature>
<dbReference type="GeneID" id="80897888"/>
<dbReference type="KEGG" id="amus:LMH87_010729"/>
<comment type="caution">
    <text evidence="2">The sequence shown here is derived from an EMBL/GenBank/DDBJ whole genome shotgun (WGS) entry which is preliminary data.</text>
</comment>
<dbReference type="AlphaFoldDB" id="A0A9W8Q9W9"/>
<protein>
    <submittedName>
        <fullName evidence="2">Uncharacterized protein</fullName>
    </submittedName>
</protein>
<reference evidence="2" key="1">
    <citation type="journal article" date="2023" name="Access Microbiol">
        <title>De-novo genome assembly for Akanthomyces muscarius, a biocontrol agent of insect agricultural pests.</title>
        <authorList>
            <person name="Erdos Z."/>
            <person name="Studholme D.J."/>
            <person name="Raymond B."/>
            <person name="Sharma M."/>
        </authorList>
    </citation>
    <scope>NUCLEOTIDE SEQUENCE</scope>
    <source>
        <strain evidence="2">Ve6</strain>
    </source>
</reference>
<name>A0A9W8Q9W9_AKAMU</name>
<keyword evidence="1" id="KW-0812">Transmembrane</keyword>
<evidence type="ECO:0000313" key="2">
    <source>
        <dbReference type="EMBL" id="KAJ4149957.1"/>
    </source>
</evidence>
<organism evidence="2 3">
    <name type="scientific">Akanthomyces muscarius</name>
    <name type="common">Entomopathogenic fungus</name>
    <name type="synonym">Lecanicillium muscarium</name>
    <dbReference type="NCBI Taxonomy" id="2231603"/>
    <lineage>
        <taxon>Eukaryota</taxon>
        <taxon>Fungi</taxon>
        <taxon>Dikarya</taxon>
        <taxon>Ascomycota</taxon>
        <taxon>Pezizomycotina</taxon>
        <taxon>Sordariomycetes</taxon>
        <taxon>Hypocreomycetidae</taxon>
        <taxon>Hypocreales</taxon>
        <taxon>Cordycipitaceae</taxon>
        <taxon>Akanthomyces</taxon>
    </lineage>
</organism>
<gene>
    <name evidence="2" type="ORF">LMH87_010729</name>
</gene>
<keyword evidence="3" id="KW-1185">Reference proteome</keyword>
<evidence type="ECO:0000313" key="3">
    <source>
        <dbReference type="Proteomes" id="UP001144673"/>
    </source>
</evidence>
<proteinExistence type="predicted"/>
<dbReference type="Proteomes" id="UP001144673">
    <property type="component" value="Chromosome 4"/>
</dbReference>
<dbReference type="RefSeq" id="XP_056051671.1">
    <property type="nucleotide sequence ID" value="XM_056199753.1"/>
</dbReference>
<evidence type="ECO:0000256" key="1">
    <source>
        <dbReference type="SAM" id="Phobius"/>
    </source>
</evidence>
<keyword evidence="1" id="KW-1133">Transmembrane helix</keyword>
<accession>A0A9W8Q9W9</accession>
<keyword evidence="1" id="KW-0472">Membrane</keyword>
<dbReference type="EMBL" id="JAJHUN010000009">
    <property type="protein sequence ID" value="KAJ4149957.1"/>
    <property type="molecule type" value="Genomic_DNA"/>
</dbReference>